<accession>A0A2P2IY58</accession>
<sequence>MAVGIMPFVFGTTPSTI</sequence>
<organism evidence="1">
    <name type="scientific">Rhizophora mucronata</name>
    <name type="common">Asiatic mangrove</name>
    <dbReference type="NCBI Taxonomy" id="61149"/>
    <lineage>
        <taxon>Eukaryota</taxon>
        <taxon>Viridiplantae</taxon>
        <taxon>Streptophyta</taxon>
        <taxon>Embryophyta</taxon>
        <taxon>Tracheophyta</taxon>
        <taxon>Spermatophyta</taxon>
        <taxon>Magnoliopsida</taxon>
        <taxon>eudicotyledons</taxon>
        <taxon>Gunneridae</taxon>
        <taxon>Pentapetalae</taxon>
        <taxon>rosids</taxon>
        <taxon>fabids</taxon>
        <taxon>Malpighiales</taxon>
        <taxon>Rhizophoraceae</taxon>
        <taxon>Rhizophora</taxon>
    </lineage>
</organism>
<dbReference type="AlphaFoldDB" id="A0A2P2IY58"/>
<reference evidence="1" key="1">
    <citation type="submission" date="2018-02" db="EMBL/GenBank/DDBJ databases">
        <title>Rhizophora mucronata_Transcriptome.</title>
        <authorList>
            <person name="Meera S.P."/>
            <person name="Sreeshan A."/>
            <person name="Augustine A."/>
        </authorList>
    </citation>
    <scope>NUCLEOTIDE SEQUENCE</scope>
    <source>
        <tissue evidence="1">Leaf</tissue>
    </source>
</reference>
<proteinExistence type="predicted"/>
<evidence type="ECO:0000313" key="1">
    <source>
        <dbReference type="EMBL" id="MBW86144.1"/>
    </source>
</evidence>
<protein>
    <submittedName>
        <fullName evidence="1">Uncharacterized protein</fullName>
    </submittedName>
</protein>
<dbReference type="EMBL" id="GGEC01005661">
    <property type="protein sequence ID" value="MBW86144.1"/>
    <property type="molecule type" value="Transcribed_RNA"/>
</dbReference>
<name>A0A2P2IY58_RHIMU</name>